<comment type="subcellular location">
    <subcellularLocation>
        <location evidence="1">Nucleus</location>
    </subcellularLocation>
</comment>
<feature type="domain" description="Tyrosine-protein phosphatase" evidence="3">
    <location>
        <begin position="96"/>
        <end position="159"/>
    </location>
</feature>
<dbReference type="PANTHER" id="PTHR46900:SF4">
    <property type="entry name" value="FERM AND PDZ DOMAIN CONTAINING 2"/>
    <property type="match status" value="1"/>
</dbReference>
<dbReference type="Gene3D" id="3.90.190.10">
    <property type="entry name" value="Protein tyrosine phosphatase superfamily"/>
    <property type="match status" value="1"/>
</dbReference>
<keyword evidence="5" id="KW-1185">Reference proteome</keyword>
<gene>
    <name evidence="4" type="ORF">PoB_004835800</name>
</gene>
<evidence type="ECO:0000313" key="4">
    <source>
        <dbReference type="EMBL" id="GFO21853.1"/>
    </source>
</evidence>
<dbReference type="SUPFAM" id="SSF52799">
    <property type="entry name" value="(Phosphotyrosine protein) phosphatases II"/>
    <property type="match status" value="1"/>
</dbReference>
<dbReference type="PANTHER" id="PTHR46900">
    <property type="entry name" value="TYROSINE-PROTEIN PHOSPHATASE NON-RECEPTOR TYPE 13"/>
    <property type="match status" value="1"/>
</dbReference>
<dbReference type="AlphaFoldDB" id="A0AAV4BSR9"/>
<protein>
    <submittedName>
        <fullName evidence="4">Receptor-type tyrosine-protein phosphatase c</fullName>
    </submittedName>
</protein>
<dbReference type="Pfam" id="PF00102">
    <property type="entry name" value="Y_phosphatase"/>
    <property type="match status" value="1"/>
</dbReference>
<organism evidence="4 5">
    <name type="scientific">Plakobranchus ocellatus</name>
    <dbReference type="NCBI Taxonomy" id="259542"/>
    <lineage>
        <taxon>Eukaryota</taxon>
        <taxon>Metazoa</taxon>
        <taxon>Spiralia</taxon>
        <taxon>Lophotrochozoa</taxon>
        <taxon>Mollusca</taxon>
        <taxon>Gastropoda</taxon>
        <taxon>Heterobranchia</taxon>
        <taxon>Euthyneura</taxon>
        <taxon>Panpulmonata</taxon>
        <taxon>Sacoglossa</taxon>
        <taxon>Placobranchoidea</taxon>
        <taxon>Plakobranchidae</taxon>
        <taxon>Plakobranchus</taxon>
    </lineage>
</organism>
<evidence type="ECO:0000313" key="5">
    <source>
        <dbReference type="Proteomes" id="UP000735302"/>
    </source>
</evidence>
<keyword evidence="4" id="KW-0675">Receptor</keyword>
<name>A0AAV4BSR9_9GAST</name>
<dbReference type="InterPro" id="IPR052074">
    <property type="entry name" value="NonRcpt_TyrProt_Phosphatase"/>
</dbReference>
<dbReference type="InterPro" id="IPR000242">
    <property type="entry name" value="PTP_cat"/>
</dbReference>
<dbReference type="GO" id="GO:0004725">
    <property type="term" value="F:protein tyrosine phosphatase activity"/>
    <property type="evidence" value="ECO:0007669"/>
    <property type="project" value="InterPro"/>
</dbReference>
<proteinExistence type="predicted"/>
<evidence type="ECO:0000256" key="2">
    <source>
        <dbReference type="ARBA" id="ARBA00023242"/>
    </source>
</evidence>
<dbReference type="EMBL" id="BLXT01005284">
    <property type="protein sequence ID" value="GFO21853.1"/>
    <property type="molecule type" value="Genomic_DNA"/>
</dbReference>
<dbReference type="GO" id="GO:0005634">
    <property type="term" value="C:nucleus"/>
    <property type="evidence" value="ECO:0007669"/>
    <property type="project" value="UniProtKB-SubCell"/>
</dbReference>
<dbReference type="PROSITE" id="PS50055">
    <property type="entry name" value="TYR_PHOSPHATASE_PTP"/>
    <property type="match status" value="1"/>
</dbReference>
<dbReference type="Proteomes" id="UP000735302">
    <property type="component" value="Unassembled WGS sequence"/>
</dbReference>
<comment type="caution">
    <text evidence="4">The sequence shown here is derived from an EMBL/GenBank/DDBJ whole genome shotgun (WGS) entry which is preliminary data.</text>
</comment>
<evidence type="ECO:0000256" key="1">
    <source>
        <dbReference type="ARBA" id="ARBA00004123"/>
    </source>
</evidence>
<reference evidence="4 5" key="1">
    <citation type="journal article" date="2021" name="Elife">
        <title>Chloroplast acquisition without the gene transfer in kleptoplastic sea slugs, Plakobranchus ocellatus.</title>
        <authorList>
            <person name="Maeda T."/>
            <person name="Takahashi S."/>
            <person name="Yoshida T."/>
            <person name="Shimamura S."/>
            <person name="Takaki Y."/>
            <person name="Nagai Y."/>
            <person name="Toyoda A."/>
            <person name="Suzuki Y."/>
            <person name="Arimoto A."/>
            <person name="Ishii H."/>
            <person name="Satoh N."/>
            <person name="Nishiyama T."/>
            <person name="Hasebe M."/>
            <person name="Maruyama T."/>
            <person name="Minagawa J."/>
            <person name="Obokata J."/>
            <person name="Shigenobu S."/>
        </authorList>
    </citation>
    <scope>NUCLEOTIDE SEQUENCE [LARGE SCALE GENOMIC DNA]</scope>
</reference>
<evidence type="ECO:0000259" key="3">
    <source>
        <dbReference type="PROSITE" id="PS50055"/>
    </source>
</evidence>
<sequence length="211" mass="22989">MQSPPQISSSSATTLTTTQVSQNACNSSTIDNQSQATTSPDVSLDINASAMLNPKMTYFDLSKLPVLATPTSPCASRLSSDDLIRNLPGMLSSGALESEFQNLPKVFPFSFETGKSECVAKKNRDRGVVPYDHNRVILTSSEFEILGEDGADYINASFIRETIKLTKREGDTVREIKILICKGLISECEQTEKEVTSAGLTGMRRLILSLK</sequence>
<keyword evidence="2" id="KW-0539">Nucleus</keyword>
<accession>A0AAV4BSR9</accession>
<dbReference type="InterPro" id="IPR029021">
    <property type="entry name" value="Prot-tyrosine_phosphatase-like"/>
</dbReference>